<dbReference type="HOGENOM" id="CLU_1938444_0_0_1"/>
<accession>W4JP74</accession>
<gene>
    <name evidence="1" type="ORF">HETIRDRAFT_330795</name>
</gene>
<protein>
    <submittedName>
        <fullName evidence="1">Uncharacterized protein</fullName>
    </submittedName>
</protein>
<dbReference type="KEGG" id="hir:HETIRDRAFT_330795"/>
<organism evidence="1 2">
    <name type="scientific">Heterobasidion irregulare (strain TC 32-1)</name>
    <dbReference type="NCBI Taxonomy" id="747525"/>
    <lineage>
        <taxon>Eukaryota</taxon>
        <taxon>Fungi</taxon>
        <taxon>Dikarya</taxon>
        <taxon>Basidiomycota</taxon>
        <taxon>Agaricomycotina</taxon>
        <taxon>Agaricomycetes</taxon>
        <taxon>Russulales</taxon>
        <taxon>Bondarzewiaceae</taxon>
        <taxon>Heterobasidion</taxon>
        <taxon>Heterobasidion annosum species complex</taxon>
    </lineage>
</organism>
<evidence type="ECO:0000313" key="2">
    <source>
        <dbReference type="Proteomes" id="UP000030671"/>
    </source>
</evidence>
<dbReference type="AlphaFoldDB" id="W4JP74"/>
<reference evidence="1 2" key="1">
    <citation type="journal article" date="2012" name="New Phytol.">
        <title>Insight into trade-off between wood decay and parasitism from the genome of a fungal forest pathogen.</title>
        <authorList>
            <person name="Olson A."/>
            <person name="Aerts A."/>
            <person name="Asiegbu F."/>
            <person name="Belbahri L."/>
            <person name="Bouzid O."/>
            <person name="Broberg A."/>
            <person name="Canback B."/>
            <person name="Coutinho P.M."/>
            <person name="Cullen D."/>
            <person name="Dalman K."/>
            <person name="Deflorio G."/>
            <person name="van Diepen L.T."/>
            <person name="Dunand C."/>
            <person name="Duplessis S."/>
            <person name="Durling M."/>
            <person name="Gonthier P."/>
            <person name="Grimwood J."/>
            <person name="Fossdal C.G."/>
            <person name="Hansson D."/>
            <person name="Henrissat B."/>
            <person name="Hietala A."/>
            <person name="Himmelstrand K."/>
            <person name="Hoffmeister D."/>
            <person name="Hogberg N."/>
            <person name="James T.Y."/>
            <person name="Karlsson M."/>
            <person name="Kohler A."/>
            <person name="Kues U."/>
            <person name="Lee Y.H."/>
            <person name="Lin Y.C."/>
            <person name="Lind M."/>
            <person name="Lindquist E."/>
            <person name="Lombard V."/>
            <person name="Lucas S."/>
            <person name="Lunden K."/>
            <person name="Morin E."/>
            <person name="Murat C."/>
            <person name="Park J."/>
            <person name="Raffaello T."/>
            <person name="Rouze P."/>
            <person name="Salamov A."/>
            <person name="Schmutz J."/>
            <person name="Solheim H."/>
            <person name="Stahlberg J."/>
            <person name="Velez H."/>
            <person name="de Vries R.P."/>
            <person name="Wiebenga A."/>
            <person name="Woodward S."/>
            <person name="Yakovlev I."/>
            <person name="Garbelotto M."/>
            <person name="Martin F."/>
            <person name="Grigoriev I.V."/>
            <person name="Stenlid J."/>
        </authorList>
    </citation>
    <scope>NUCLEOTIDE SEQUENCE [LARGE SCALE GENOMIC DNA]</scope>
    <source>
        <strain evidence="1 2">TC 32-1</strain>
    </source>
</reference>
<dbReference type="Proteomes" id="UP000030671">
    <property type="component" value="Unassembled WGS sequence"/>
</dbReference>
<name>W4JP74_HETIT</name>
<dbReference type="EMBL" id="KI925466">
    <property type="protein sequence ID" value="ETW75328.1"/>
    <property type="molecule type" value="Genomic_DNA"/>
</dbReference>
<dbReference type="GeneID" id="20671617"/>
<evidence type="ECO:0000313" key="1">
    <source>
        <dbReference type="EMBL" id="ETW75328.1"/>
    </source>
</evidence>
<dbReference type="RefSeq" id="XP_009552759.1">
    <property type="nucleotide sequence ID" value="XM_009554464.1"/>
</dbReference>
<proteinExistence type="predicted"/>
<dbReference type="InParanoid" id="W4JP74"/>
<keyword evidence="2" id="KW-1185">Reference proteome</keyword>
<sequence>MLVGSRDSVLSRDASTAFDGVVSGVPGALARPAPFAECAGVRASSFGLSLSSIMTSGTVHQYPLAFSTIADEASFVSLRVELAPPLYLHPYSAPPLVESTQVRLRAVDLLVWRCAFKRARSGPIPQPDGM</sequence>